<proteinExistence type="predicted"/>
<evidence type="ECO:0000313" key="1">
    <source>
        <dbReference type="EMBL" id="XDR05991.1"/>
    </source>
</evidence>
<dbReference type="EMBL" id="PQ126513">
    <property type="protein sequence ID" value="XDR05991.1"/>
    <property type="molecule type" value="Genomic_DNA"/>
</dbReference>
<name>A0AB39U1I6_9CAUD</name>
<accession>A0AB39U1I6</accession>
<keyword evidence="1" id="KW-0282">Flagellum</keyword>
<organism evidence="1">
    <name type="scientific">Salmonella phage ZK22</name>
    <dbReference type="NCBI Taxonomy" id="3240399"/>
    <lineage>
        <taxon>Viruses</taxon>
        <taxon>Duplodnaviria</taxon>
        <taxon>Heunggongvirae</taxon>
        <taxon>Uroviricota</taxon>
        <taxon>Caudoviricetes</taxon>
        <taxon>Skatevirus</taxon>
    </lineage>
</organism>
<keyword evidence="1" id="KW-0966">Cell projection</keyword>
<sequence>MSKYEELDLKILQMLSVKPTPVFDIWLKFRDDVRDITVIDRRMQALKKKGLVYNVRGCGWVKL</sequence>
<keyword evidence="1" id="KW-0969">Cilium</keyword>
<protein>
    <submittedName>
        <fullName evidence="1">Flagellin</fullName>
    </submittedName>
</protein>
<reference evidence="1" key="1">
    <citation type="submission" date="2024-08" db="EMBL/GenBank/DDBJ databases">
        <authorList>
            <person name="Sun Y."/>
        </authorList>
    </citation>
    <scope>NUCLEOTIDE SEQUENCE</scope>
</reference>